<reference evidence="2 3" key="1">
    <citation type="submission" date="2018-12" db="EMBL/GenBank/DDBJ databases">
        <authorList>
            <consortium name="Pathogen Informatics"/>
        </authorList>
    </citation>
    <scope>NUCLEOTIDE SEQUENCE [LARGE SCALE GENOMIC DNA]</scope>
    <source>
        <strain evidence="2 3">NCTC6754</strain>
    </source>
</reference>
<evidence type="ECO:0000313" key="2">
    <source>
        <dbReference type="EMBL" id="VEB52138.1"/>
    </source>
</evidence>
<dbReference type="AlphaFoldDB" id="A0A447TS44"/>
<feature type="region of interest" description="Disordered" evidence="1">
    <location>
        <begin position="111"/>
        <end position="131"/>
    </location>
</feature>
<feature type="compositionally biased region" description="Basic and acidic residues" evidence="1">
    <location>
        <begin position="14"/>
        <end position="28"/>
    </location>
</feature>
<proteinExistence type="predicted"/>
<feature type="compositionally biased region" description="Polar residues" evidence="1">
    <location>
        <begin position="32"/>
        <end position="45"/>
    </location>
</feature>
<accession>A0A447TS44</accession>
<gene>
    <name evidence="2" type="ORF">NCTC6754_01887</name>
</gene>
<dbReference type="EMBL" id="LR134190">
    <property type="protein sequence ID" value="VEB52138.1"/>
    <property type="molecule type" value="Genomic_DNA"/>
</dbReference>
<sequence>MAAISRTLLPSSSDSRDHSALFTRERTLCPRTANSSSEPPVTSTIKARINIPRAGSEAKACTDTSTPERTRKVPSRHSEKAQMDSSSVHALKPARCSVTASECSRAVPASHGIKEAFSTGSQNHQPPQPSS</sequence>
<feature type="compositionally biased region" description="Basic and acidic residues" evidence="1">
    <location>
        <begin position="66"/>
        <end position="82"/>
    </location>
</feature>
<protein>
    <submittedName>
        <fullName evidence="2">Uncharacterized protein</fullName>
    </submittedName>
</protein>
<name>A0A447TS44_SALET</name>
<evidence type="ECO:0000313" key="3">
    <source>
        <dbReference type="Proteomes" id="UP000269208"/>
    </source>
</evidence>
<evidence type="ECO:0000256" key="1">
    <source>
        <dbReference type="SAM" id="MobiDB-lite"/>
    </source>
</evidence>
<feature type="region of interest" description="Disordered" evidence="1">
    <location>
        <begin position="1"/>
        <end position="92"/>
    </location>
</feature>
<organism evidence="2 3">
    <name type="scientific">Salmonella enterica I</name>
    <dbReference type="NCBI Taxonomy" id="59201"/>
    <lineage>
        <taxon>Bacteria</taxon>
        <taxon>Pseudomonadati</taxon>
        <taxon>Pseudomonadota</taxon>
        <taxon>Gammaproteobacteria</taxon>
        <taxon>Enterobacterales</taxon>
        <taxon>Enterobacteriaceae</taxon>
        <taxon>Salmonella</taxon>
    </lineage>
</organism>
<dbReference type="Proteomes" id="UP000269208">
    <property type="component" value="Chromosome"/>
</dbReference>